<dbReference type="Proteomes" id="UP001501221">
    <property type="component" value="Unassembled WGS sequence"/>
</dbReference>
<proteinExistence type="inferred from homology"/>
<comment type="caution">
    <text evidence="4">The sequence shown here is derived from an EMBL/GenBank/DDBJ whole genome shotgun (WGS) entry which is preliminary data.</text>
</comment>
<dbReference type="PROSITE" id="PS52035">
    <property type="entry name" value="PEPTIDASE_M14"/>
    <property type="match status" value="1"/>
</dbReference>
<evidence type="ECO:0000313" key="4">
    <source>
        <dbReference type="EMBL" id="GAA0204653.1"/>
    </source>
</evidence>
<keyword evidence="2" id="KW-0732">Signal</keyword>
<dbReference type="InterPro" id="IPR000834">
    <property type="entry name" value="Peptidase_M14"/>
</dbReference>
<feature type="active site" description="Proton donor/acceptor" evidence="1">
    <location>
        <position position="327"/>
    </location>
</feature>
<evidence type="ECO:0000256" key="1">
    <source>
        <dbReference type="PROSITE-ProRule" id="PRU01379"/>
    </source>
</evidence>
<feature type="signal peptide" evidence="2">
    <location>
        <begin position="1"/>
        <end position="26"/>
    </location>
</feature>
<sequence length="850" mass="95104">MINFKKTALFSVILITCAALLPASKAQEPTLEYYFNQSIDYSDDVLTPKDILGHQVGTWHVRPEQSVAYFQSLAHLSEKVALKEIGRTHENRPLITAYISSPENIARLEQIKASRQNPEKYDGPNLVWLGYSVHGNEASGANAALLVAYRLAASKEPWVEELLENSIVMIDPMLNPDGLARFAHWVNSYKGKQLVSDPASIEHNEDWPRGRTNHYWFDLNRDWLLLQHPESQARIEHFYQWRPHIVGDFHEMSTNSTYFFQPGVPSRQNPLTSQENFDLTADIAEFHAKALDSLGSPYYSKEGFDDFYYGKGSTFPDINGGVGILFEQASSRGHLQESVNGDLSFPFAIRNQVATSFSTLKASLHLKDKLQKYQRDFFAGREKAAKKDSIKGVIFSSTDKGRLQELLRILQSHQVEVKQVTKSIKFDGTEYPAESSFVVDFKQTQYGLIKAMFETRTKFKDNTFYDVSAWTLPLAFNMSFTHLDAGDLSDVKTKPVVLASQGQWFGGDNPVAVVVPWNNFNAAKGLTRLLKDKAKQQLNPKVSTKPFSLTAKGEQIDFTAGSIVIQLPGDAQAKRESVALIKKSFLEAGVDVYGVDSGLALKGIDLGSPSIRPISMPRSLLVIGGESSSYEAGEVWHLLDTRLEIPLSMQNANYIDYNTIDRYSHLIMVNGYYADLNPEEHRALTEWIMEGGNLIVTRGAVEWAIRNQLLSFEISVPEEPKPEGHQFSHRDDVIAKGIIGGAIYQAHLDNSHPLAYGLTNDTIAFTKAGTQVLKPATQDFLTVASYTDSPLAAGYSSKENVERIKNTPAVLAQRVERGSIVVFNDNPVFRGYWLGASRLMVNSLFFNRAF</sequence>
<protein>
    <submittedName>
        <fullName evidence="4">M14 family metallopeptidase</fullName>
    </submittedName>
</protein>
<comment type="similarity">
    <text evidence="1">Belongs to the peptidase M14 family.</text>
</comment>
<dbReference type="Gene3D" id="3.40.630.10">
    <property type="entry name" value="Zn peptidases"/>
    <property type="match status" value="1"/>
</dbReference>
<dbReference type="InterPro" id="IPR029062">
    <property type="entry name" value="Class_I_gatase-like"/>
</dbReference>
<organism evidence="4 5">
    <name type="scientific">Kangiella japonica</name>
    <dbReference type="NCBI Taxonomy" id="647384"/>
    <lineage>
        <taxon>Bacteria</taxon>
        <taxon>Pseudomonadati</taxon>
        <taxon>Pseudomonadota</taxon>
        <taxon>Gammaproteobacteria</taxon>
        <taxon>Kangiellales</taxon>
        <taxon>Kangiellaceae</taxon>
        <taxon>Kangiella</taxon>
    </lineage>
</organism>
<feature type="domain" description="Peptidase M14" evidence="3">
    <location>
        <begin position="58"/>
        <end position="353"/>
    </location>
</feature>
<dbReference type="EMBL" id="BAAAFM010000003">
    <property type="protein sequence ID" value="GAA0204653.1"/>
    <property type="molecule type" value="Genomic_DNA"/>
</dbReference>
<evidence type="ECO:0000313" key="5">
    <source>
        <dbReference type="Proteomes" id="UP001501221"/>
    </source>
</evidence>
<dbReference type="Pfam" id="PF00246">
    <property type="entry name" value="Peptidase_M14"/>
    <property type="match status" value="1"/>
</dbReference>
<feature type="chain" id="PRO_5045750793" evidence="2">
    <location>
        <begin position="27"/>
        <end position="850"/>
    </location>
</feature>
<evidence type="ECO:0000259" key="3">
    <source>
        <dbReference type="PROSITE" id="PS52035"/>
    </source>
</evidence>
<reference evidence="5" key="1">
    <citation type="journal article" date="2019" name="Int. J. Syst. Evol. Microbiol.">
        <title>The Global Catalogue of Microorganisms (GCM) 10K type strain sequencing project: providing services to taxonomists for standard genome sequencing and annotation.</title>
        <authorList>
            <consortium name="The Broad Institute Genomics Platform"/>
            <consortium name="The Broad Institute Genome Sequencing Center for Infectious Disease"/>
            <person name="Wu L."/>
            <person name="Ma J."/>
        </authorList>
    </citation>
    <scope>NUCLEOTIDE SEQUENCE [LARGE SCALE GENOMIC DNA]</scope>
    <source>
        <strain evidence="5">JCM 16211</strain>
    </source>
</reference>
<evidence type="ECO:0000256" key="2">
    <source>
        <dbReference type="SAM" id="SignalP"/>
    </source>
</evidence>
<dbReference type="SUPFAM" id="SSF52317">
    <property type="entry name" value="Class I glutamine amidotransferase-like"/>
    <property type="match status" value="1"/>
</dbReference>
<name>A0ABP3CH22_9GAMM</name>
<gene>
    <name evidence="4" type="ORF">GCM10009123_10090</name>
</gene>
<keyword evidence="5" id="KW-1185">Reference proteome</keyword>
<accession>A0ABP3CH22</accession>
<dbReference type="CDD" id="cd06238">
    <property type="entry name" value="M14-like"/>
    <property type="match status" value="1"/>
</dbReference>
<dbReference type="SUPFAM" id="SSF53187">
    <property type="entry name" value="Zn-dependent exopeptidases"/>
    <property type="match status" value="1"/>
</dbReference>